<dbReference type="Proteomes" id="UP000805649">
    <property type="component" value="Unassembled WGS sequence"/>
</dbReference>
<proteinExistence type="predicted"/>
<dbReference type="EMBL" id="VUJX02000006">
    <property type="protein sequence ID" value="KAL0935340.1"/>
    <property type="molecule type" value="Genomic_DNA"/>
</dbReference>
<comment type="caution">
    <text evidence="1">The sequence shown here is derived from an EMBL/GenBank/DDBJ whole genome shotgun (WGS) entry which is preliminary data.</text>
</comment>
<gene>
    <name evidence="1" type="ORF">CTRU02_209931</name>
</gene>
<accession>A0ACC3YTX1</accession>
<name>A0ACC3YTX1_COLTU</name>
<evidence type="ECO:0000313" key="1">
    <source>
        <dbReference type="EMBL" id="KAL0935340.1"/>
    </source>
</evidence>
<organism evidence="1 2">
    <name type="scientific">Colletotrichum truncatum</name>
    <name type="common">Anthracnose fungus</name>
    <name type="synonym">Colletotrichum capsici</name>
    <dbReference type="NCBI Taxonomy" id="5467"/>
    <lineage>
        <taxon>Eukaryota</taxon>
        <taxon>Fungi</taxon>
        <taxon>Dikarya</taxon>
        <taxon>Ascomycota</taxon>
        <taxon>Pezizomycotina</taxon>
        <taxon>Sordariomycetes</taxon>
        <taxon>Hypocreomycetidae</taxon>
        <taxon>Glomerellales</taxon>
        <taxon>Glomerellaceae</taxon>
        <taxon>Colletotrichum</taxon>
        <taxon>Colletotrichum truncatum species complex</taxon>
    </lineage>
</organism>
<protein>
    <submittedName>
        <fullName evidence="1">Uncharacterized protein</fullName>
    </submittedName>
</protein>
<keyword evidence="2" id="KW-1185">Reference proteome</keyword>
<sequence length="202" mass="22385">MDSKATHAREQRLVEIRLLLQQLHQQLGPAYTFYCENLDGFETQVSQLKEYADKETLNKIWADKLRAEIKSNEAGTQDRSATKAVYINTITTQVSLCLRHLRTAYEERLPQACASHEQDVIIEAQINIVIGAVEKVLSLASVASTDHHASKNIVASLDRARSLSDTSSELWKALLIGLPATGSCTNESNREDGNQQTMEGGS</sequence>
<evidence type="ECO:0000313" key="2">
    <source>
        <dbReference type="Proteomes" id="UP000805649"/>
    </source>
</evidence>
<reference evidence="1 2" key="1">
    <citation type="journal article" date="2020" name="Phytopathology">
        <title>Genome Sequence Resources of Colletotrichum truncatum, C. plurivorum, C. musicola, and C. sojae: Four Species Pathogenic to Soybean (Glycine max).</title>
        <authorList>
            <person name="Rogerio F."/>
            <person name="Boufleur T.R."/>
            <person name="Ciampi-Guillardi M."/>
            <person name="Sukno S.A."/>
            <person name="Thon M.R."/>
            <person name="Massola Junior N.S."/>
            <person name="Baroncelli R."/>
        </authorList>
    </citation>
    <scope>NUCLEOTIDE SEQUENCE [LARGE SCALE GENOMIC DNA]</scope>
    <source>
        <strain evidence="1 2">CMES1059</strain>
    </source>
</reference>